<comment type="caution">
    <text evidence="2">The sequence shown here is derived from an EMBL/GenBank/DDBJ whole genome shotgun (WGS) entry which is preliminary data.</text>
</comment>
<sequence>MIIGRGLNPLNYSVAIRAHLDGLRLRFTMDNETVQQKVEAKARSMLMEVASLFLPRGYGTTRRGRGSFRRNRRSGNESLSGSSILAIVSRNPLTKIGSPACPIVVLSSIAGVALGSMKLVLVLRLLCDQVAQKVSPLQAAKDKVKDIVKSSKKDKKRGGVNAKKTSSALKGKGKSLTKEV</sequence>
<feature type="region of interest" description="Disordered" evidence="1">
    <location>
        <begin position="145"/>
        <end position="180"/>
    </location>
</feature>
<evidence type="ECO:0000256" key="1">
    <source>
        <dbReference type="SAM" id="MobiDB-lite"/>
    </source>
</evidence>
<reference evidence="2 3" key="1">
    <citation type="submission" date="2023-03" db="EMBL/GenBank/DDBJ databases">
        <title>WGS of Gossypium arboreum.</title>
        <authorList>
            <person name="Yu D."/>
        </authorList>
    </citation>
    <scope>NUCLEOTIDE SEQUENCE [LARGE SCALE GENOMIC DNA]</scope>
    <source>
        <tissue evidence="2">Leaf</tissue>
    </source>
</reference>
<evidence type="ECO:0000313" key="3">
    <source>
        <dbReference type="Proteomes" id="UP001358586"/>
    </source>
</evidence>
<name>A0ABR0QMQ5_GOSAR</name>
<dbReference type="EMBL" id="JARKNE010000003">
    <property type="protein sequence ID" value="KAK5840625.1"/>
    <property type="molecule type" value="Genomic_DNA"/>
</dbReference>
<feature type="compositionally biased region" description="Basic residues" evidence="1">
    <location>
        <begin position="171"/>
        <end position="180"/>
    </location>
</feature>
<protein>
    <submittedName>
        <fullName evidence="2">Uncharacterized protein</fullName>
    </submittedName>
</protein>
<evidence type="ECO:0000313" key="2">
    <source>
        <dbReference type="EMBL" id="KAK5840625.1"/>
    </source>
</evidence>
<dbReference type="Proteomes" id="UP001358586">
    <property type="component" value="Chromosome 3"/>
</dbReference>
<accession>A0ABR0QMQ5</accession>
<gene>
    <name evidence="2" type="ORF">PVK06_009528</name>
</gene>
<organism evidence="2 3">
    <name type="scientific">Gossypium arboreum</name>
    <name type="common">Tree cotton</name>
    <name type="synonym">Gossypium nanking</name>
    <dbReference type="NCBI Taxonomy" id="29729"/>
    <lineage>
        <taxon>Eukaryota</taxon>
        <taxon>Viridiplantae</taxon>
        <taxon>Streptophyta</taxon>
        <taxon>Embryophyta</taxon>
        <taxon>Tracheophyta</taxon>
        <taxon>Spermatophyta</taxon>
        <taxon>Magnoliopsida</taxon>
        <taxon>eudicotyledons</taxon>
        <taxon>Gunneridae</taxon>
        <taxon>Pentapetalae</taxon>
        <taxon>rosids</taxon>
        <taxon>malvids</taxon>
        <taxon>Malvales</taxon>
        <taxon>Malvaceae</taxon>
        <taxon>Malvoideae</taxon>
        <taxon>Gossypium</taxon>
    </lineage>
</organism>
<keyword evidence="3" id="KW-1185">Reference proteome</keyword>
<proteinExistence type="predicted"/>